<feature type="compositionally biased region" description="Acidic residues" evidence="17">
    <location>
        <begin position="1114"/>
        <end position="1135"/>
    </location>
</feature>
<dbReference type="SUPFAM" id="SSF54928">
    <property type="entry name" value="RNA-binding domain, RBD"/>
    <property type="match status" value="1"/>
</dbReference>
<keyword evidence="8" id="KW-0597">Phosphoprotein</keyword>
<feature type="region of interest" description="Disordered" evidence="17">
    <location>
        <begin position="1302"/>
        <end position="1449"/>
    </location>
</feature>
<feature type="compositionally biased region" description="Pro residues" evidence="17">
    <location>
        <begin position="1660"/>
        <end position="1671"/>
    </location>
</feature>
<comment type="similarity">
    <text evidence="4">In the central section; belongs to the inositol 1,4,5-trisphosphate 5-phosphatase family.</text>
</comment>
<dbReference type="Pfam" id="PF22669">
    <property type="entry name" value="Exo_endo_phos2"/>
    <property type="match status" value="1"/>
</dbReference>
<feature type="domain" description="SAC" evidence="18">
    <location>
        <begin position="207"/>
        <end position="558"/>
    </location>
</feature>
<dbReference type="GO" id="GO:0017124">
    <property type="term" value="F:SH3 domain binding"/>
    <property type="evidence" value="ECO:0007669"/>
    <property type="project" value="TreeGrafter"/>
</dbReference>
<evidence type="ECO:0000256" key="11">
    <source>
        <dbReference type="ARBA" id="ARBA00022884"/>
    </source>
</evidence>
<evidence type="ECO:0000256" key="16">
    <source>
        <dbReference type="ARBA" id="ARBA00077888"/>
    </source>
</evidence>
<dbReference type="EMBL" id="JAOPHQ010006396">
    <property type="protein sequence ID" value="KAK0131684.1"/>
    <property type="molecule type" value="Genomic_DNA"/>
</dbReference>
<gene>
    <name evidence="19" type="primary">Synj1</name>
    <name evidence="19" type="ORF">N1851_033556</name>
</gene>
<dbReference type="GO" id="GO:0046856">
    <property type="term" value="P:phosphatidylinositol dephosphorylation"/>
    <property type="evidence" value="ECO:0007669"/>
    <property type="project" value="InterPro"/>
</dbReference>
<keyword evidence="20" id="KW-1185">Reference proteome</keyword>
<comment type="subcellular location">
    <subcellularLocation>
        <location evidence="2">Cytoplasm</location>
        <location evidence="2">Perinuclear region</location>
    </subcellularLocation>
</comment>
<feature type="compositionally biased region" description="Pro residues" evidence="17">
    <location>
        <begin position="1363"/>
        <end position="1374"/>
    </location>
</feature>
<evidence type="ECO:0000256" key="7">
    <source>
        <dbReference type="ARBA" id="ARBA00022490"/>
    </source>
</evidence>
<evidence type="ECO:0000256" key="5">
    <source>
        <dbReference type="ARBA" id="ARBA00013044"/>
    </source>
</evidence>
<evidence type="ECO:0000256" key="10">
    <source>
        <dbReference type="ARBA" id="ARBA00022801"/>
    </source>
</evidence>
<evidence type="ECO:0000256" key="12">
    <source>
        <dbReference type="ARBA" id="ARBA00023098"/>
    </source>
</evidence>
<dbReference type="GO" id="GO:0003723">
    <property type="term" value="F:RNA binding"/>
    <property type="evidence" value="ECO:0007669"/>
    <property type="project" value="UniProtKB-KW"/>
</dbReference>
<dbReference type="SUPFAM" id="SSF56219">
    <property type="entry name" value="DNase I-like"/>
    <property type="match status" value="1"/>
</dbReference>
<evidence type="ECO:0000313" key="20">
    <source>
        <dbReference type="Proteomes" id="UP001174136"/>
    </source>
</evidence>
<reference evidence="19" key="1">
    <citation type="journal article" date="2023" name="Front. Mar. Sci.">
        <title>A new Merluccius polli reference genome to investigate the effects of global change in West African waters.</title>
        <authorList>
            <person name="Mateo J.L."/>
            <person name="Blanco-Fernandez C."/>
            <person name="Garcia-Vazquez E."/>
            <person name="Machado-Schiaffino G."/>
        </authorList>
    </citation>
    <scope>NUCLEOTIDE SEQUENCE</scope>
    <source>
        <strain evidence="19">C29</strain>
        <tissue evidence="19">Fin</tissue>
    </source>
</reference>
<sequence>MSSQSRRYTYCGTNGHTRKPAKAYRATMGSTRKAAFMLELEEEEEEEESGTVGMYHPPRYWRDCVVTASSSNLLRNPNQHRSFCLGSTMAFSKGYRIYHKLDPPPYSVIVETRNRDECLMFESGAVAVLSAAEKEAIKNTYTKMVDAYGILGVLRLNLGDSMLHSLVVVTGCSSVGKVQDSEVFRVTQTDFISLKNDPGDEDRIAEVRKVLNSGHFYFAWSPTGVSMDLSLNAHRRTLEDTTDNRFFWNQSLHLHLKHYAVNCDDWLLRLMCGGVEIRTIYAGHKQAKACIISRLSSERAGTRFNVRGANDDGQVANFVETEQVIFLDDKVSSFIQIRGSIPLFWEQPGIQKKSIKGVLLHLNENRRPNGKDENPHLVGSHRVKLSRGFEANAPAFERHFSALRRLYGKQVIINLLGSKEGEHMLSKAFQSHLKASEHGVAVKMVNFDYHQMVKGGKAEKLHSVLKPQVSKFLDDCGFFYYSGDAGIVRTQSGTIRTNCLDCLDRTNSVQAYFALEMLPKQLEVMGLTEKPQLVARFQEVFRTMWSLNGDSVSKIYAGTGALDGKAKVGKLKDGARSVTRTIQNNFFDSSKQEAIDILRLGSTLNSDLADKARALLTTSSLYASPRVLLGMCQNYRKYTRPKQIRVCVGTWNVNGGKQFRSIAFRNQTLNDWLLDAPKKAGLPEFQDSKSNPIDIFAIGFEEMVELNAGNIVSASTTNQKLWAAELQKNISRDNKYVLLASEQLVGVCLFVFIRPQHAPFIRDVAVDTVKTGMGGATGNKGGVAIRLLFHTTSICFLCSHFAAGQSQVKERNDDYNEITRRLSFPMGRLLYSHDYVFWCGDFNYRINLPNEEVKELIKQQNWEALTAGDQLLDQKNAGMVFRGFIEGNLDFAPTYKYDLFSEDYDTSEKCRTPAWTDRVLWNRRKWNFDKTAEEMNVVGAASASAGSEGDHERNWNPGELKYYGRAELKTSDHRPVMAVMDVEILEVDPEARHQVYKEVIALQGPPDGTVLVSLCSSGPDDFFDDALIDELLDKFATFGEVILIRFVEEKMWVTFLEGYSALAALSLSASTVLGKVIDIRLKSPGWIKSLEEEMSVDRICGTIPTSASSSLLAEDTDMGDDDYDMEGEVDEEVEEILPQHLQPGAGSGPGCSPVPSPRGSPCPSPTHGEPPCRPGRSAQPSRPTQGPPVDFQPGAPPSQALEPKRPPPPRPNAPPARPAPPQRPPPPSGTPSTPPRASAPAHRGEVTVGNVQARSLVGEAVKDRRVLLFLGPAQQVEAARPVHLGPEPCQDRAALLPPLIQEHPDPFQRCTQEPPAQSRITPLGHPDRAPTLSPLTCHWDLLPLAPLFQGPPPGDLMSHRPSRPPCSPSPPRPRSSPNSPRQCSPPSRPPSSLKQRPLLRLPCPPRVWRPPSPPPRSRSSHALPPDAAAKADAAAPAGQINGLNGIQGEAQWKPDSFDTLASDLLSSSSSWTNTRSLTRGSSLRTPPSAPGHLFSSGTLPSSFSLQTAPLSTLQGLQSSSSSCSSSSSSCASSFSVCNPTLLPPPPPVQSRSRSQETLRASPLPAQGEAGPAPPGSTNPFTGLPMLQQQQPPPARALTPDFSHQALRRSAASTLSQPLVPLPAMAPPPLVVPPLAPAPTTPLQRTMSSYSVPPTLAPLLTPAPAPAPPLAPPSSFRSAMLPPRRQHPPAGADKPTQPGWVTFDDDNDSDFPPRRRPRRRPPASPRSARFNPRLGHPVSGLTRTLPGRLLPPPSLPPPIPSRTAPGDSKPPHGALFPHDFLPES</sequence>
<dbReference type="PANTHER" id="PTHR11200">
    <property type="entry name" value="INOSITOL 5-PHOSPHATASE"/>
    <property type="match status" value="1"/>
</dbReference>
<dbReference type="PROSITE" id="PS50275">
    <property type="entry name" value="SAC"/>
    <property type="match status" value="1"/>
</dbReference>
<name>A0AA47M156_MERPO</name>
<dbReference type="InterPro" id="IPR002013">
    <property type="entry name" value="SAC_dom"/>
</dbReference>
<keyword evidence="6" id="KW-0488">Methylation</keyword>
<comment type="subunit">
    <text evidence="14">Interacts with ASH/GRB2. Interacts with PACSIN1, PACSIN2 and PACSIN3. Interacts with AMPH, SH3GL1, SH3GL2 and SH3GL3. Interacts with MYO1E (via SH3 domain). Interacts with BIN1 and DNM1. Interacts with EPS15.</text>
</comment>
<dbReference type="InterPro" id="IPR015047">
    <property type="entry name" value="SYNJ1/2_RRM"/>
</dbReference>
<dbReference type="GO" id="GO:0098793">
    <property type="term" value="C:presynapse"/>
    <property type="evidence" value="ECO:0007669"/>
    <property type="project" value="GOC"/>
</dbReference>
<dbReference type="Proteomes" id="UP001174136">
    <property type="component" value="Unassembled WGS sequence"/>
</dbReference>
<accession>A0AA47M156</accession>
<keyword evidence="9" id="KW-0254">Endocytosis</keyword>
<protein>
    <recommendedName>
        <fullName evidence="15">Synaptojanin-1</fullName>
        <ecNumber evidence="5">3.1.3.36</ecNumber>
    </recommendedName>
    <alternativeName>
        <fullName evidence="16">Synaptic inositol 1,4,5-trisphosphate 5-phosphatase 1</fullName>
    </alternativeName>
</protein>
<keyword evidence="10" id="KW-0378">Hydrolase</keyword>
<evidence type="ECO:0000259" key="18">
    <source>
        <dbReference type="PROSITE" id="PS50275"/>
    </source>
</evidence>
<comment type="caution">
    <text evidence="19">The sequence shown here is derived from an EMBL/GenBank/DDBJ whole genome shotgun (WGS) entry which is preliminary data.</text>
</comment>
<dbReference type="GO" id="GO:0048488">
    <property type="term" value="P:synaptic vesicle endocytosis"/>
    <property type="evidence" value="ECO:0007669"/>
    <property type="project" value="TreeGrafter"/>
</dbReference>
<evidence type="ECO:0000256" key="4">
    <source>
        <dbReference type="ARBA" id="ARBA00009678"/>
    </source>
</evidence>
<evidence type="ECO:0000256" key="6">
    <source>
        <dbReference type="ARBA" id="ARBA00022481"/>
    </source>
</evidence>
<dbReference type="PANTHER" id="PTHR11200:SF257">
    <property type="entry name" value="PHOSPHOINOSITIDE 5-PHOSPHATASE"/>
    <property type="match status" value="1"/>
</dbReference>
<dbReference type="FunFam" id="3.30.70.330:FF:000076">
    <property type="entry name" value="Synaptojanin-1 isoform 1"/>
    <property type="match status" value="1"/>
</dbReference>
<feature type="region of interest" description="Disordered" evidence="17">
    <location>
        <begin position="1107"/>
        <end position="1257"/>
    </location>
</feature>
<dbReference type="InterPro" id="IPR000300">
    <property type="entry name" value="IPPc"/>
</dbReference>
<evidence type="ECO:0000256" key="15">
    <source>
        <dbReference type="ARBA" id="ARBA00071146"/>
    </source>
</evidence>
<evidence type="ECO:0000256" key="9">
    <source>
        <dbReference type="ARBA" id="ARBA00022583"/>
    </source>
</evidence>
<feature type="compositionally biased region" description="Polar residues" evidence="17">
    <location>
        <begin position="1309"/>
        <end position="1320"/>
    </location>
</feature>
<keyword evidence="7" id="KW-0963">Cytoplasm</keyword>
<dbReference type="GO" id="GO:0004439">
    <property type="term" value="F:phosphatidylinositol-4,5-bisphosphate 5-phosphatase activity"/>
    <property type="evidence" value="ECO:0007669"/>
    <property type="project" value="UniProtKB-EC"/>
</dbReference>
<feature type="compositionally biased region" description="Pro residues" evidence="17">
    <location>
        <begin position="1402"/>
        <end position="1416"/>
    </location>
</feature>
<feature type="compositionally biased region" description="Pro residues" evidence="17">
    <location>
        <begin position="1748"/>
        <end position="1759"/>
    </location>
</feature>
<feature type="compositionally biased region" description="Polar residues" evidence="17">
    <location>
        <begin position="1549"/>
        <end position="1558"/>
    </location>
</feature>
<dbReference type="InterPro" id="IPR046985">
    <property type="entry name" value="IP5"/>
</dbReference>
<evidence type="ECO:0000256" key="3">
    <source>
        <dbReference type="ARBA" id="ARBA00008943"/>
    </source>
</evidence>
<feature type="compositionally biased region" description="Low complexity" evidence="17">
    <location>
        <begin position="1375"/>
        <end position="1401"/>
    </location>
</feature>
<evidence type="ECO:0000256" key="1">
    <source>
        <dbReference type="ARBA" id="ARBA00001786"/>
    </source>
</evidence>
<comment type="catalytic activity">
    <reaction evidence="1">
        <text>a 1,2-diacyl-sn-glycero-3-phospho-(1D-myo-inositol-4,5-bisphosphate) + H2O = a 1,2-diacyl-sn-glycero-3-phospho-(1D-myo-inositol 4-phosphate) + phosphate</text>
        <dbReference type="Rhea" id="RHEA:22764"/>
        <dbReference type="ChEBI" id="CHEBI:15377"/>
        <dbReference type="ChEBI" id="CHEBI:43474"/>
        <dbReference type="ChEBI" id="CHEBI:58178"/>
        <dbReference type="ChEBI" id="CHEBI:58456"/>
        <dbReference type="EC" id="3.1.3.36"/>
    </reaction>
</comment>
<dbReference type="InterPro" id="IPR012677">
    <property type="entry name" value="Nucleotide-bd_a/b_plait_sf"/>
</dbReference>
<evidence type="ECO:0000256" key="13">
    <source>
        <dbReference type="ARBA" id="ARBA00053493"/>
    </source>
</evidence>
<feature type="compositionally biased region" description="Pro residues" evidence="17">
    <location>
        <begin position="1619"/>
        <end position="1639"/>
    </location>
</feature>
<dbReference type="SMART" id="SM00128">
    <property type="entry name" value="IPPc"/>
    <property type="match status" value="1"/>
</dbReference>
<dbReference type="Pfam" id="PF08952">
    <property type="entry name" value="DUF1866"/>
    <property type="match status" value="1"/>
</dbReference>
<feature type="compositionally biased region" description="Pro residues" evidence="17">
    <location>
        <begin position="1152"/>
        <end position="1164"/>
    </location>
</feature>
<feature type="compositionally biased region" description="Low complexity" evidence="17">
    <location>
        <begin position="1518"/>
        <end position="1535"/>
    </location>
</feature>
<evidence type="ECO:0000256" key="17">
    <source>
        <dbReference type="SAM" id="MobiDB-lite"/>
    </source>
</evidence>
<feature type="compositionally biased region" description="Low complexity" evidence="17">
    <location>
        <begin position="1468"/>
        <end position="1478"/>
    </location>
</feature>
<evidence type="ECO:0000256" key="8">
    <source>
        <dbReference type="ARBA" id="ARBA00022553"/>
    </source>
</evidence>
<comment type="function">
    <text evidence="13">Phosphatase that acts on various phosphoinositides, including phosphatidylinositol 4-phosphate, phosphatidylinositol (4,5)-bisphosphate and phosphatidylinositol (3,4,5)-trisphosphate. Has a role in clathrin-mediated endocytosis. Hydrolyzes PIP2 bound to actin regulatory proteins resulting in the rearrangement of actin filaments downstream of tyrosine kinase and ASH/GRB2.</text>
</comment>
<dbReference type="InterPro" id="IPR035979">
    <property type="entry name" value="RBD_domain_sf"/>
</dbReference>
<dbReference type="EC" id="3.1.3.36" evidence="5"/>
<organism evidence="19 20">
    <name type="scientific">Merluccius polli</name>
    <name type="common">Benguela hake</name>
    <name type="synonym">Merluccius cadenati</name>
    <dbReference type="NCBI Taxonomy" id="89951"/>
    <lineage>
        <taxon>Eukaryota</taxon>
        <taxon>Metazoa</taxon>
        <taxon>Chordata</taxon>
        <taxon>Craniata</taxon>
        <taxon>Vertebrata</taxon>
        <taxon>Euteleostomi</taxon>
        <taxon>Actinopterygii</taxon>
        <taxon>Neopterygii</taxon>
        <taxon>Teleostei</taxon>
        <taxon>Neoteleostei</taxon>
        <taxon>Acanthomorphata</taxon>
        <taxon>Zeiogadaria</taxon>
        <taxon>Gadariae</taxon>
        <taxon>Gadiformes</taxon>
        <taxon>Gadoidei</taxon>
        <taxon>Merlucciidae</taxon>
        <taxon>Merluccius</taxon>
    </lineage>
</organism>
<dbReference type="InterPro" id="IPR036691">
    <property type="entry name" value="Endo/exonu/phosph_ase_sf"/>
</dbReference>
<dbReference type="Gene3D" id="3.30.70.330">
    <property type="match status" value="1"/>
</dbReference>
<evidence type="ECO:0000256" key="2">
    <source>
        <dbReference type="ARBA" id="ARBA00004556"/>
    </source>
</evidence>
<evidence type="ECO:0000256" key="14">
    <source>
        <dbReference type="ARBA" id="ARBA00062418"/>
    </source>
</evidence>
<feature type="compositionally biased region" description="Pro residues" evidence="17">
    <location>
        <begin position="1206"/>
        <end position="1234"/>
    </location>
</feature>
<dbReference type="FunFam" id="3.60.10.10:FF:000003">
    <property type="entry name" value="Synaptojanin-1 isoform 1"/>
    <property type="match status" value="1"/>
</dbReference>
<dbReference type="Gene3D" id="3.60.10.10">
    <property type="entry name" value="Endonuclease/exonuclease/phosphatase"/>
    <property type="match status" value="1"/>
</dbReference>
<feature type="compositionally biased region" description="Polar residues" evidence="17">
    <location>
        <begin position="1495"/>
        <end position="1517"/>
    </location>
</feature>
<dbReference type="Pfam" id="PF02383">
    <property type="entry name" value="Syja_N"/>
    <property type="match status" value="1"/>
</dbReference>
<feature type="compositionally biased region" description="Low complexity" evidence="17">
    <location>
        <begin position="1724"/>
        <end position="1747"/>
    </location>
</feature>
<dbReference type="GO" id="GO:0048471">
    <property type="term" value="C:perinuclear region of cytoplasm"/>
    <property type="evidence" value="ECO:0007669"/>
    <property type="project" value="UniProtKB-SubCell"/>
</dbReference>
<keyword evidence="12" id="KW-0443">Lipid metabolism</keyword>
<comment type="similarity">
    <text evidence="3">Belongs to the synaptojanin family.</text>
</comment>
<evidence type="ECO:0000313" key="19">
    <source>
        <dbReference type="EMBL" id="KAK0131684.1"/>
    </source>
</evidence>
<proteinExistence type="inferred from homology"/>
<keyword evidence="11" id="KW-0694">RNA-binding</keyword>
<dbReference type="SMART" id="SM01165">
    <property type="entry name" value="DUF1866"/>
    <property type="match status" value="1"/>
</dbReference>
<feature type="compositionally biased region" description="Low complexity" evidence="17">
    <location>
        <begin position="1420"/>
        <end position="1437"/>
    </location>
</feature>
<feature type="region of interest" description="Disordered" evidence="17">
    <location>
        <begin position="1468"/>
        <end position="1783"/>
    </location>
</feature>